<protein>
    <recommendedName>
        <fullName evidence="6">DNA-directed RNA polymerase III subunit RPC3</fullName>
        <shortName evidence="6">RNA polymerase III subunit C3</shortName>
    </recommendedName>
</protein>
<evidence type="ECO:0000313" key="10">
    <source>
        <dbReference type="EMBL" id="EZA46881.1"/>
    </source>
</evidence>
<keyword evidence="12" id="KW-1185">Reference proteome</keyword>
<dbReference type="PANTHER" id="PTHR12949">
    <property type="entry name" value="RNA POLYMERASE III DNA DIRECTED -RELATED"/>
    <property type="match status" value="1"/>
</dbReference>
<reference evidence="11" key="3">
    <citation type="submission" date="2018-07" db="EMBL/GenBank/DDBJ databases">
        <authorList>
            <person name="Mckenzie S.K."/>
            <person name="Kronauer D.J.C."/>
        </authorList>
    </citation>
    <scope>NUCLEOTIDE SEQUENCE</scope>
    <source>
        <strain evidence="11">Clonal line C1</strain>
    </source>
</reference>
<evidence type="ECO:0000313" key="13">
    <source>
        <dbReference type="Proteomes" id="UP000279307"/>
    </source>
</evidence>
<evidence type="ECO:0000256" key="6">
    <source>
        <dbReference type="RuleBase" id="RU367076"/>
    </source>
</evidence>
<accession>A0A026VTN7</accession>
<evidence type="ECO:0000259" key="9">
    <source>
        <dbReference type="Pfam" id="PF22536"/>
    </source>
</evidence>
<dbReference type="InterPro" id="IPR008806">
    <property type="entry name" value="RNA_pol_III_Rpc82_C"/>
</dbReference>
<dbReference type="STRING" id="2015173.A0A026VTN7"/>
<dbReference type="GO" id="GO:0006351">
    <property type="term" value="P:DNA-templated transcription"/>
    <property type="evidence" value="ECO:0007669"/>
    <property type="project" value="InterPro"/>
</dbReference>
<dbReference type="Proteomes" id="UP000279307">
    <property type="component" value="Chromosome 5"/>
</dbReference>
<dbReference type="GO" id="GO:0005666">
    <property type="term" value="C:RNA polymerase III complex"/>
    <property type="evidence" value="ECO:0007669"/>
    <property type="project" value="UniProtKB-UniRule"/>
</dbReference>
<keyword evidence="3 6" id="KW-0240">DNA-directed RNA polymerase</keyword>
<dbReference type="InterPro" id="IPR036388">
    <property type="entry name" value="WH-like_DNA-bd_sf"/>
</dbReference>
<dbReference type="AlphaFoldDB" id="A0A026VTN7"/>
<evidence type="ECO:0000256" key="4">
    <source>
        <dbReference type="ARBA" id="ARBA00023163"/>
    </source>
</evidence>
<evidence type="ECO:0000313" key="12">
    <source>
        <dbReference type="Proteomes" id="UP000053097"/>
    </source>
</evidence>
<evidence type="ECO:0000256" key="2">
    <source>
        <dbReference type="ARBA" id="ARBA00007206"/>
    </source>
</evidence>
<dbReference type="GO" id="GO:0003697">
    <property type="term" value="F:single-stranded DNA binding"/>
    <property type="evidence" value="ECO:0007669"/>
    <property type="project" value="UniProtKB-UniRule"/>
</dbReference>
<dbReference type="Pfam" id="PF05645">
    <property type="entry name" value="RNA_pol_Rpc82"/>
    <property type="match status" value="1"/>
</dbReference>
<evidence type="ECO:0000256" key="5">
    <source>
        <dbReference type="ARBA" id="ARBA00023242"/>
    </source>
</evidence>
<dbReference type="Pfam" id="PF22536">
    <property type="entry name" value="WHD_POLR3C"/>
    <property type="match status" value="1"/>
</dbReference>
<dbReference type="Gene3D" id="6.10.140.1450">
    <property type="match status" value="1"/>
</dbReference>
<dbReference type="Pfam" id="PF08221">
    <property type="entry name" value="HTH_9"/>
    <property type="match status" value="1"/>
</dbReference>
<dbReference type="EMBL" id="QOIP01000005">
    <property type="protein sequence ID" value="RLU22415.1"/>
    <property type="molecule type" value="Genomic_DNA"/>
</dbReference>
<dbReference type="OMA" id="GQYVVHM"/>
<sequence>MLIVGSMRDFYNKLCLLILEEHFGPLIKCIGNNLLHGTKTLRAICFGTRLPLAKVKEGLCVLIKYGYVTCQQIEEDDTIEYSLDHDKIIMILRYPRYMFFTKTYCGDEGEIMLEEILKHGYLTASEVIIKTYKRVEKASNKSDEDVSLPNLKDAFELLVKNQFLMRSVSFDTAAKETEKPDYNLPELDLRAIHYMMQGQEADPGDGKVYWKVNVDRFTQDFRDQIVVSAMTQRFNDSAGKLMRQLINLMYVRTASWSDTSNPIPYTEIKEAVKKLDCPELEQYLDQYLQMMEEDSSQFVRRVGDSGGGQYSINMKNAFKQLAWVTLENIVTERFGSKAARIFRLVRMDSGVTLEQIQQMAMIPAKEAKFFAYTLVQENYIQIQELKKGGSSAVDSRKASFRFCIDLPTVVEMEMEHCCQALYNIIQRRSHESTSNRRMIEKQLRVQILSANMREHGATEQQLADIADMMTPSENEQLEKAQKAIKGLAAAEFHIDETLFLLTMYVRYH</sequence>
<dbReference type="Pfam" id="PF20912">
    <property type="entry name" value="RPC3_helical"/>
    <property type="match status" value="1"/>
</dbReference>
<reference evidence="10 12" key="1">
    <citation type="journal article" date="2014" name="Curr. Biol.">
        <title>The genome of the clonal raider ant Cerapachys biroi.</title>
        <authorList>
            <person name="Oxley P.R."/>
            <person name="Ji L."/>
            <person name="Fetter-Pruneda I."/>
            <person name="McKenzie S.K."/>
            <person name="Li C."/>
            <person name="Hu H."/>
            <person name="Zhang G."/>
            <person name="Kronauer D.J."/>
        </authorList>
    </citation>
    <scope>NUCLEOTIDE SEQUENCE [LARGE SCALE GENOMIC DNA]</scope>
</reference>
<evidence type="ECO:0000259" key="8">
    <source>
        <dbReference type="Pfam" id="PF08221"/>
    </source>
</evidence>
<gene>
    <name evidence="11" type="ORF">DMN91_004693</name>
    <name evidence="10" type="ORF">X777_01039</name>
</gene>
<evidence type="ECO:0000256" key="3">
    <source>
        <dbReference type="ARBA" id="ARBA00022478"/>
    </source>
</evidence>
<keyword evidence="4 6" id="KW-0804">Transcription</keyword>
<dbReference type="InterPro" id="IPR039748">
    <property type="entry name" value="RPC3"/>
</dbReference>
<organism evidence="10 12">
    <name type="scientific">Ooceraea biroi</name>
    <name type="common">Clonal raider ant</name>
    <name type="synonym">Cerapachys biroi</name>
    <dbReference type="NCBI Taxonomy" id="2015173"/>
    <lineage>
        <taxon>Eukaryota</taxon>
        <taxon>Metazoa</taxon>
        <taxon>Ecdysozoa</taxon>
        <taxon>Arthropoda</taxon>
        <taxon>Hexapoda</taxon>
        <taxon>Insecta</taxon>
        <taxon>Pterygota</taxon>
        <taxon>Neoptera</taxon>
        <taxon>Endopterygota</taxon>
        <taxon>Hymenoptera</taxon>
        <taxon>Apocrita</taxon>
        <taxon>Aculeata</taxon>
        <taxon>Formicoidea</taxon>
        <taxon>Formicidae</taxon>
        <taxon>Dorylinae</taxon>
        <taxon>Ooceraea</taxon>
    </lineage>
</organism>
<reference evidence="11 13" key="2">
    <citation type="journal article" date="2018" name="Genome Res.">
        <title>The genomic architecture and molecular evolution of ant odorant receptors.</title>
        <authorList>
            <person name="McKenzie S.K."/>
            <person name="Kronauer D.J.C."/>
        </authorList>
    </citation>
    <scope>NUCLEOTIDE SEQUENCE [LARGE SCALE GENOMIC DNA]</scope>
    <source>
        <strain evidence="11">Clonal line C1</strain>
    </source>
</reference>
<comment type="subunit">
    <text evidence="6">Component of the RNA polymerase III (Pol III) complex consisting of 17 subunits.</text>
</comment>
<dbReference type="OrthoDB" id="272392at2759"/>
<dbReference type="InterPro" id="IPR013197">
    <property type="entry name" value="RNA_pol_III_RPC82-rel_HTH"/>
</dbReference>
<proteinExistence type="inferred from homology"/>
<evidence type="ECO:0000313" key="11">
    <source>
        <dbReference type="EMBL" id="RLU22415.1"/>
    </source>
</evidence>
<comment type="similarity">
    <text evidence="2 6">Belongs to the eukaryotic RPC3/POLR3C RNA polymerase subunit family.</text>
</comment>
<evidence type="ECO:0000256" key="1">
    <source>
        <dbReference type="ARBA" id="ARBA00004123"/>
    </source>
</evidence>
<feature type="domain" description="RNA polymerase III Rpc82 C -terminal" evidence="7">
    <location>
        <begin position="180"/>
        <end position="321"/>
    </location>
</feature>
<dbReference type="EMBL" id="KK108118">
    <property type="protein sequence ID" value="EZA46881.1"/>
    <property type="molecule type" value="Genomic_DNA"/>
</dbReference>
<dbReference type="Gene3D" id="1.10.10.10">
    <property type="entry name" value="Winged helix-like DNA-binding domain superfamily/Winged helix DNA-binding domain"/>
    <property type="match status" value="4"/>
</dbReference>
<feature type="domain" description="DNA-directed RNA polymerase III subunit RPC3 winged-helix" evidence="9">
    <location>
        <begin position="326"/>
        <end position="393"/>
    </location>
</feature>
<name>A0A026VTN7_OOCBI</name>
<dbReference type="PANTHER" id="PTHR12949:SF0">
    <property type="entry name" value="DNA-DIRECTED RNA POLYMERASE III SUBUNIT RPC3"/>
    <property type="match status" value="1"/>
</dbReference>
<comment type="subcellular location">
    <subcellularLocation>
        <location evidence="1 6">Nucleus</location>
    </subcellularLocation>
</comment>
<feature type="domain" description="RNA polymerase III subunit RPC82-related helix-turn-helix" evidence="8">
    <location>
        <begin position="13"/>
        <end position="68"/>
    </location>
</feature>
<comment type="function">
    <text evidence="6">DNA-dependent RNA polymerase catalyzes the transcription of DNA into RNA using the four ribonucleoside triphosphates as substrates. Specific core component of RNA polymerase III which synthesizes small RNAs, such as 5S rRNA and tRNAs.</text>
</comment>
<dbReference type="InterPro" id="IPR055207">
    <property type="entry name" value="POLR3C_WHD"/>
</dbReference>
<evidence type="ECO:0000259" key="7">
    <source>
        <dbReference type="Pfam" id="PF05645"/>
    </source>
</evidence>
<dbReference type="Proteomes" id="UP000053097">
    <property type="component" value="Unassembled WGS sequence"/>
</dbReference>
<keyword evidence="5 6" id="KW-0539">Nucleus</keyword>